<dbReference type="Proteomes" id="UP000004664">
    <property type="component" value="Unassembled WGS sequence"/>
</dbReference>
<proteinExistence type="predicted"/>
<dbReference type="RefSeq" id="WP_006891170.1">
    <property type="nucleotide sequence ID" value="NZ_JH109152.1"/>
</dbReference>
<sequence>MTIKITERKADGTPFIECFNCFERESPKKVGTCWEWSRFDVQTSNHQKKWGDLKIICLNCGHSHPRYSLGFAKYKHLDTIHLCLVSDGDHFSSRCGVFSGSVTIPRQNIEEVRTIPNFKKMCKKCAREEGVSLYRYNNWYSEKDKELELEFYRHL</sequence>
<reference evidence="1 2" key="1">
    <citation type="submission" date="2011-06" db="EMBL/GenBank/DDBJ databases">
        <title>Genomic sequence of Methylobacter tundripaludum SV96.</title>
        <authorList>
            <consortium name="US DOE Joint Genome Institute"/>
            <person name="Lucas S."/>
            <person name="Han J."/>
            <person name="Lapidus A."/>
            <person name="Cheng J.-F."/>
            <person name="Goodwin L."/>
            <person name="Pitluck S."/>
            <person name="Held B."/>
            <person name="Detter J.C."/>
            <person name="Han C."/>
            <person name="Tapia R."/>
            <person name="Land M."/>
            <person name="Hauser L."/>
            <person name="Kyrpides N."/>
            <person name="Ivanova N."/>
            <person name="Ovchinnikova G."/>
            <person name="Pagani I."/>
            <person name="Klotz M.G."/>
            <person name="Dispirito A.A."/>
            <person name="Murrell J.C."/>
            <person name="Dunfield P."/>
            <person name="Kalyuzhnaya M.G."/>
            <person name="Svenning M."/>
            <person name="Trotsenko Y.A."/>
            <person name="Stein L.Y."/>
            <person name="Woyke T."/>
        </authorList>
    </citation>
    <scope>NUCLEOTIDE SEQUENCE [LARGE SCALE GENOMIC DNA]</scope>
    <source>
        <strain evidence="2">ATCC BAA-1195 / DSM 17260 / SV96</strain>
    </source>
</reference>
<dbReference type="EMBL" id="JH109152">
    <property type="protein sequence ID" value="EGW23087.1"/>
    <property type="molecule type" value="Genomic_DNA"/>
</dbReference>
<keyword evidence="2" id="KW-1185">Reference proteome</keyword>
<dbReference type="STRING" id="697282.Mettu_1925"/>
<gene>
    <name evidence="1" type="ORF">Mettu_1925</name>
</gene>
<protein>
    <submittedName>
        <fullName evidence="1">Uncharacterized protein</fullName>
    </submittedName>
</protein>
<dbReference type="HOGENOM" id="CLU_1693455_0_0_6"/>
<accession>G3IWM8</accession>
<dbReference type="AlphaFoldDB" id="G3IWM8"/>
<evidence type="ECO:0000313" key="1">
    <source>
        <dbReference type="EMBL" id="EGW23087.1"/>
    </source>
</evidence>
<name>G3IWM8_METTV</name>
<organism evidence="1 2">
    <name type="scientific">Methylobacter tundripaludum (strain ATCC BAA-1195 / DSM 17260 / SV96)</name>
    <dbReference type="NCBI Taxonomy" id="697282"/>
    <lineage>
        <taxon>Bacteria</taxon>
        <taxon>Pseudomonadati</taxon>
        <taxon>Pseudomonadota</taxon>
        <taxon>Gammaproteobacteria</taxon>
        <taxon>Methylococcales</taxon>
        <taxon>Methylococcaceae</taxon>
        <taxon>Methylobacter</taxon>
    </lineage>
</organism>
<evidence type="ECO:0000313" key="2">
    <source>
        <dbReference type="Proteomes" id="UP000004664"/>
    </source>
</evidence>